<evidence type="ECO:0000259" key="2">
    <source>
        <dbReference type="SMART" id="SM00822"/>
    </source>
</evidence>
<proteinExistence type="inferred from homology"/>
<dbReference type="PROSITE" id="PS00061">
    <property type="entry name" value="ADH_SHORT"/>
    <property type="match status" value="1"/>
</dbReference>
<dbReference type="STRING" id="1304275.C41B8_13260"/>
<evidence type="ECO:0000313" key="3">
    <source>
        <dbReference type="EMBL" id="KEZ76817.1"/>
    </source>
</evidence>
<comment type="similarity">
    <text evidence="1">Belongs to the short-chain dehydrogenases/reductases (SDR) family.</text>
</comment>
<evidence type="ECO:0000256" key="1">
    <source>
        <dbReference type="ARBA" id="ARBA00006484"/>
    </source>
</evidence>
<keyword evidence="4" id="KW-1185">Reference proteome</keyword>
<dbReference type="RefSeq" id="WP_037339091.1">
    <property type="nucleotide sequence ID" value="NZ_APNK01000022.1"/>
</dbReference>
<accession>A0A084IJD3</accession>
<dbReference type="EMBL" id="APNK01000022">
    <property type="protein sequence ID" value="KEZ76817.1"/>
    <property type="molecule type" value="Genomic_DNA"/>
</dbReference>
<dbReference type="NCBIfam" id="NF005559">
    <property type="entry name" value="PRK07231.1"/>
    <property type="match status" value="1"/>
</dbReference>
<dbReference type="eggNOG" id="COG1028">
    <property type="taxonomic scope" value="Bacteria"/>
</dbReference>
<dbReference type="AlphaFoldDB" id="A0A084IJD3"/>
<dbReference type="SUPFAM" id="SSF51735">
    <property type="entry name" value="NAD(P)-binding Rossmann-fold domains"/>
    <property type="match status" value="1"/>
</dbReference>
<organism evidence="3 4">
    <name type="scientific">Salinisphaera hydrothermalis (strain C41B8)</name>
    <dbReference type="NCBI Taxonomy" id="1304275"/>
    <lineage>
        <taxon>Bacteria</taxon>
        <taxon>Pseudomonadati</taxon>
        <taxon>Pseudomonadota</taxon>
        <taxon>Gammaproteobacteria</taxon>
        <taxon>Salinisphaerales</taxon>
        <taxon>Salinisphaeraceae</taxon>
        <taxon>Salinisphaera</taxon>
    </lineage>
</organism>
<dbReference type="PRINTS" id="PR00080">
    <property type="entry name" value="SDRFAMILY"/>
</dbReference>
<comment type="caution">
    <text evidence="3">The sequence shown here is derived from an EMBL/GenBank/DDBJ whole genome shotgun (WGS) entry which is preliminary data.</text>
</comment>
<dbReference type="InterPro" id="IPR036291">
    <property type="entry name" value="NAD(P)-bd_dom_sf"/>
</dbReference>
<dbReference type="PANTHER" id="PTHR43975:SF2">
    <property type="entry name" value="EG:BACR7A4.14 PROTEIN-RELATED"/>
    <property type="match status" value="1"/>
</dbReference>
<dbReference type="InterPro" id="IPR020904">
    <property type="entry name" value="Sc_DH/Rdtase_CS"/>
</dbReference>
<gene>
    <name evidence="3" type="ORF">C41B8_13260</name>
</gene>
<dbReference type="FunFam" id="3.40.50.720:FF:000084">
    <property type="entry name" value="Short-chain dehydrogenase reductase"/>
    <property type="match status" value="1"/>
</dbReference>
<protein>
    <submittedName>
        <fullName evidence="3">Short-chain dehydrogenase/reductase SDR</fullName>
    </submittedName>
</protein>
<name>A0A084IJD3_SALHC</name>
<dbReference type="PATRIC" id="fig|1304275.5.peg.2708"/>
<dbReference type="SMART" id="SM00822">
    <property type="entry name" value="PKS_KR"/>
    <property type="match status" value="1"/>
</dbReference>
<dbReference type="Gene3D" id="3.40.50.720">
    <property type="entry name" value="NAD(P)-binding Rossmann-like Domain"/>
    <property type="match status" value="1"/>
</dbReference>
<feature type="domain" description="Ketoreductase" evidence="2">
    <location>
        <begin position="8"/>
        <end position="189"/>
    </location>
</feature>
<dbReference type="PANTHER" id="PTHR43975">
    <property type="entry name" value="ZGC:101858"/>
    <property type="match status" value="1"/>
</dbReference>
<sequence>MTERFSGKTVVVTGAGSGIGAATVKRFAAEGANVVLVGRTREKLETLLGEVADKNKLMIHAADVSDAQQVDALFQAVIDRFGRLDVLVNNAGVASGGPIAEVSDDDWKRVMAINVDGVFHCTRAAMPHLQESGGCIVNTSSVSGLGGDWNFATYNTSKGAVSNFTRAVALDYATTGVRVNAVCPSLTRSELTDDMFEKDDLMAKFAERIPMGRGAEPEEVGDVIVFLASDDARFVNGVNLPVDGGLSASNGQPALG</sequence>
<evidence type="ECO:0000313" key="4">
    <source>
        <dbReference type="Proteomes" id="UP000028302"/>
    </source>
</evidence>
<dbReference type="InterPro" id="IPR057326">
    <property type="entry name" value="KR_dom"/>
</dbReference>
<dbReference type="CDD" id="cd05233">
    <property type="entry name" value="SDR_c"/>
    <property type="match status" value="1"/>
</dbReference>
<dbReference type="PRINTS" id="PR00081">
    <property type="entry name" value="GDHRDH"/>
</dbReference>
<dbReference type="Proteomes" id="UP000028302">
    <property type="component" value="Unassembled WGS sequence"/>
</dbReference>
<dbReference type="InterPro" id="IPR002347">
    <property type="entry name" value="SDR_fam"/>
</dbReference>
<dbReference type="Pfam" id="PF13561">
    <property type="entry name" value="adh_short_C2"/>
    <property type="match status" value="1"/>
</dbReference>
<reference evidence="3 4" key="1">
    <citation type="submission" date="2013-03" db="EMBL/GenBank/DDBJ databases">
        <title>Salinisphaera hydrothermalis C41B8 Genome Sequencing.</title>
        <authorList>
            <person name="Li C."/>
            <person name="Lai Q."/>
            <person name="Shao Z."/>
        </authorList>
    </citation>
    <scope>NUCLEOTIDE SEQUENCE [LARGE SCALE GENOMIC DNA]</scope>
    <source>
        <strain evidence="3 4">C41B8</strain>
    </source>
</reference>
<dbReference type="OrthoDB" id="6861885at2"/>